<dbReference type="CDD" id="cd00293">
    <property type="entry name" value="USP-like"/>
    <property type="match status" value="2"/>
</dbReference>
<proteinExistence type="inferred from homology"/>
<dbReference type="InterPro" id="IPR006015">
    <property type="entry name" value="Universal_stress_UspA"/>
</dbReference>
<dbReference type="SUPFAM" id="SSF52402">
    <property type="entry name" value="Adenine nucleotide alpha hydrolases-like"/>
    <property type="match status" value="2"/>
</dbReference>
<dbReference type="PANTHER" id="PTHR46268">
    <property type="entry name" value="STRESS RESPONSE PROTEIN NHAX"/>
    <property type="match status" value="1"/>
</dbReference>
<reference evidence="3 4" key="2">
    <citation type="journal article" date="2020" name="Microbiol. Resour. Announc.">
        <title>Antarctic desert soil bacteria exhibit high novel natural product potential, evaluated through long-read genome sequencing and comparative genomics.</title>
        <authorList>
            <person name="Benaud N."/>
            <person name="Edwards R.J."/>
            <person name="Amos T.G."/>
            <person name="D'Agostino P.M."/>
            <person name="Gutierrez-Chavez C."/>
            <person name="Montgomery K."/>
            <person name="Nicetic I."/>
            <person name="Ferrari B.C."/>
        </authorList>
    </citation>
    <scope>NUCLEOTIDE SEQUENCE [LARGE SCALE GENOMIC DNA]</scope>
    <source>
        <strain evidence="3 4">SPB151</strain>
    </source>
</reference>
<comment type="similarity">
    <text evidence="1">Belongs to the universal stress protein A family.</text>
</comment>
<dbReference type="InterPro" id="IPR006016">
    <property type="entry name" value="UspA"/>
</dbReference>
<dbReference type="EMBL" id="CP043661">
    <property type="protein sequence ID" value="QNE16958.1"/>
    <property type="molecule type" value="Genomic_DNA"/>
</dbReference>
<keyword evidence="4" id="KW-1185">Reference proteome</keyword>
<dbReference type="AlphaFoldDB" id="A0A7G6WSJ3"/>
<organism evidence="3 4">
    <name type="scientific">Kribbella qitaiheensis</name>
    <dbReference type="NCBI Taxonomy" id="1544730"/>
    <lineage>
        <taxon>Bacteria</taxon>
        <taxon>Bacillati</taxon>
        <taxon>Actinomycetota</taxon>
        <taxon>Actinomycetes</taxon>
        <taxon>Propionibacteriales</taxon>
        <taxon>Kribbellaceae</taxon>
        <taxon>Kribbella</taxon>
    </lineage>
</organism>
<feature type="domain" description="UspA" evidence="2">
    <location>
        <begin position="6"/>
        <end position="137"/>
    </location>
</feature>
<evidence type="ECO:0000313" key="3">
    <source>
        <dbReference type="EMBL" id="QNE16958.1"/>
    </source>
</evidence>
<dbReference type="InterPro" id="IPR014729">
    <property type="entry name" value="Rossmann-like_a/b/a_fold"/>
</dbReference>
<evidence type="ECO:0000259" key="2">
    <source>
        <dbReference type="Pfam" id="PF00582"/>
    </source>
</evidence>
<accession>A0A7G6WSJ3</accession>
<name>A0A7G6WSJ3_9ACTN</name>
<protein>
    <submittedName>
        <fullName evidence="3">Universal stress protein</fullName>
    </submittedName>
</protein>
<dbReference type="PRINTS" id="PR01438">
    <property type="entry name" value="UNVRSLSTRESS"/>
</dbReference>
<feature type="domain" description="UspA" evidence="2">
    <location>
        <begin position="148"/>
        <end position="286"/>
    </location>
</feature>
<reference evidence="4" key="1">
    <citation type="submission" date="2019-09" db="EMBL/GenBank/DDBJ databases">
        <title>Antimicrobial potential of Antarctic Bacteria.</title>
        <authorList>
            <person name="Benaud N."/>
            <person name="Edwards R.J."/>
            <person name="Ferrari B.C."/>
        </authorList>
    </citation>
    <scope>NUCLEOTIDE SEQUENCE [LARGE SCALE GENOMIC DNA]</scope>
    <source>
        <strain evidence="4">SPB151</strain>
    </source>
</reference>
<dbReference type="KEGG" id="kqi:F1D05_02360"/>
<dbReference type="RefSeq" id="WP_185445791.1">
    <property type="nucleotide sequence ID" value="NZ_CP043661.1"/>
</dbReference>
<dbReference type="Pfam" id="PF00582">
    <property type="entry name" value="Usp"/>
    <property type="match status" value="2"/>
</dbReference>
<evidence type="ECO:0000256" key="1">
    <source>
        <dbReference type="ARBA" id="ARBA00008791"/>
    </source>
</evidence>
<gene>
    <name evidence="3" type="ORF">F1D05_02360</name>
</gene>
<dbReference type="Proteomes" id="UP000515563">
    <property type="component" value="Chromosome"/>
</dbReference>
<dbReference type="PANTHER" id="PTHR46268:SF6">
    <property type="entry name" value="UNIVERSAL STRESS PROTEIN UP12"/>
    <property type="match status" value="1"/>
</dbReference>
<dbReference type="Gene3D" id="3.40.50.620">
    <property type="entry name" value="HUPs"/>
    <property type="match status" value="2"/>
</dbReference>
<sequence>MSISATIAVGVDSSWAAAGAVDWALEEGRIGSRPVKAIHVVDAKPAAGPYFAAPGVGDGAKRLAAEVTDYLAGHGGQAGHGADVLTGAPARTLAHAAEGFRMLVVGRHGHGMLERLLIGSTAEAVAYEAKGPVVVVPAGWLPGDRTAPIVVGVDESELCQAAIEFAVGLAAERHAPVRLVHVWDVVSVYTWDVAPASGTIAEWRDNFLERLERTAQLWRDKYPEVKFETDVRRGHPVYDLADAADDMEAQLLVLGGRNHNRLAAMLLGSTARGILHQATCPIAIVHEPRVTL</sequence>
<evidence type="ECO:0000313" key="4">
    <source>
        <dbReference type="Proteomes" id="UP000515563"/>
    </source>
</evidence>